<dbReference type="PANTHER" id="PTHR37019:SF1">
    <property type="entry name" value="EXPERA DOMAIN-CONTAINING PROTEIN"/>
    <property type="match status" value="1"/>
</dbReference>
<proteinExistence type="predicted"/>
<dbReference type="EMBL" id="PDLM01000006">
    <property type="protein sequence ID" value="RDW74855.1"/>
    <property type="molecule type" value="Genomic_DNA"/>
</dbReference>
<reference evidence="3 4" key="1">
    <citation type="journal article" date="2018" name="IMA Fungus">
        <title>IMA Genome-F 9: Draft genome sequence of Annulohypoxylon stygium, Aspergillus mulundensis, Berkeleyomyces basicola (syn. Thielaviopsis basicola), Ceratocystis smalleyi, two Cercospora beticola strains, Coleophoma cylindrospora, Fusarium fracticaudum, Phialophora cf. hyalina, and Morchella septimelata.</title>
        <authorList>
            <person name="Wingfield B.D."/>
            <person name="Bills G.F."/>
            <person name="Dong Y."/>
            <person name="Huang W."/>
            <person name="Nel W.J."/>
            <person name="Swalarsk-Parry B.S."/>
            <person name="Vaghefi N."/>
            <person name="Wilken P.M."/>
            <person name="An Z."/>
            <person name="de Beer Z.W."/>
            <person name="De Vos L."/>
            <person name="Chen L."/>
            <person name="Duong T.A."/>
            <person name="Gao Y."/>
            <person name="Hammerbacher A."/>
            <person name="Kikkert J.R."/>
            <person name="Li Y."/>
            <person name="Li H."/>
            <person name="Li K."/>
            <person name="Li Q."/>
            <person name="Liu X."/>
            <person name="Ma X."/>
            <person name="Naidoo K."/>
            <person name="Pethybridge S.J."/>
            <person name="Sun J."/>
            <person name="Steenkamp E.T."/>
            <person name="van der Nest M.A."/>
            <person name="van Wyk S."/>
            <person name="Wingfield M.J."/>
            <person name="Xiong C."/>
            <person name="Yue Q."/>
            <person name="Zhang X."/>
        </authorList>
    </citation>
    <scope>NUCLEOTIDE SEQUENCE [LARGE SCALE GENOMIC DNA]</scope>
    <source>
        <strain evidence="3 4">BP6252</strain>
    </source>
</reference>
<evidence type="ECO:0000259" key="2">
    <source>
        <dbReference type="Pfam" id="PF24803"/>
    </source>
</evidence>
<dbReference type="PANTHER" id="PTHR37019">
    <property type="entry name" value="CHROMOSOME 1, WHOLE GENOME SHOTGUN SEQUENCE"/>
    <property type="match status" value="1"/>
</dbReference>
<keyword evidence="1" id="KW-0472">Membrane</keyword>
<feature type="transmembrane region" description="Helical" evidence="1">
    <location>
        <begin position="113"/>
        <end position="133"/>
    </location>
</feature>
<feature type="domain" description="DUF7704" evidence="2">
    <location>
        <begin position="6"/>
        <end position="135"/>
    </location>
</feature>
<comment type="caution">
    <text evidence="3">The sequence shown here is derived from an EMBL/GenBank/DDBJ whole genome shotgun (WGS) entry which is preliminary data.</text>
</comment>
<keyword evidence="4" id="KW-1185">Reference proteome</keyword>
<dbReference type="InterPro" id="IPR056121">
    <property type="entry name" value="DUF7704"/>
</dbReference>
<feature type="transmembrane region" description="Helical" evidence="1">
    <location>
        <begin position="50"/>
        <end position="70"/>
    </location>
</feature>
<evidence type="ECO:0000256" key="1">
    <source>
        <dbReference type="SAM" id="Phobius"/>
    </source>
</evidence>
<gene>
    <name evidence="3" type="ORF">BP6252_05997</name>
</gene>
<sequence length="143" mass="15452">MASPIKPLYYYWFTIVDPILAVIAILSSLFDPASLLLSLTPRATLPRPEVSILLAALAGAYACLLVLHWFVLRPRPNDVALWKSVQAGQALFEAAKLAGVCWAISIGEGVSTQVWINIGITASLIVFRIGFLLDMGNGKAKSI</sequence>
<accession>A0A3D8RLC8</accession>
<keyword evidence="1" id="KW-1133">Transmembrane helix</keyword>
<evidence type="ECO:0000313" key="4">
    <source>
        <dbReference type="Proteomes" id="UP000256645"/>
    </source>
</evidence>
<evidence type="ECO:0000313" key="3">
    <source>
        <dbReference type="EMBL" id="RDW74855.1"/>
    </source>
</evidence>
<dbReference type="OrthoDB" id="5313995at2759"/>
<feature type="transmembrane region" description="Helical" evidence="1">
    <location>
        <begin position="9"/>
        <end position="30"/>
    </location>
</feature>
<name>A0A3D8RLC8_9HELO</name>
<dbReference type="Pfam" id="PF24803">
    <property type="entry name" value="DUF7704"/>
    <property type="match status" value="1"/>
</dbReference>
<keyword evidence="1" id="KW-0812">Transmembrane</keyword>
<organism evidence="3 4">
    <name type="scientific">Coleophoma cylindrospora</name>
    <dbReference type="NCBI Taxonomy" id="1849047"/>
    <lineage>
        <taxon>Eukaryota</taxon>
        <taxon>Fungi</taxon>
        <taxon>Dikarya</taxon>
        <taxon>Ascomycota</taxon>
        <taxon>Pezizomycotina</taxon>
        <taxon>Leotiomycetes</taxon>
        <taxon>Helotiales</taxon>
        <taxon>Dermateaceae</taxon>
        <taxon>Coleophoma</taxon>
    </lineage>
</organism>
<dbReference type="AlphaFoldDB" id="A0A3D8RLC8"/>
<dbReference type="Proteomes" id="UP000256645">
    <property type="component" value="Unassembled WGS sequence"/>
</dbReference>
<protein>
    <recommendedName>
        <fullName evidence="2">DUF7704 domain-containing protein</fullName>
    </recommendedName>
</protein>